<dbReference type="Proteomes" id="UP000619486">
    <property type="component" value="Unassembled WGS sequence"/>
</dbReference>
<organism evidence="1 2">
    <name type="scientific">Streptomyces purpureus</name>
    <dbReference type="NCBI Taxonomy" id="1951"/>
    <lineage>
        <taxon>Bacteria</taxon>
        <taxon>Bacillati</taxon>
        <taxon>Actinomycetota</taxon>
        <taxon>Actinomycetes</taxon>
        <taxon>Kitasatosporales</taxon>
        <taxon>Streptomycetaceae</taxon>
        <taxon>Streptomyces</taxon>
    </lineage>
</organism>
<evidence type="ECO:0000313" key="2">
    <source>
        <dbReference type="Proteomes" id="UP000619486"/>
    </source>
</evidence>
<dbReference type="EMBL" id="BMQQ01000013">
    <property type="protein sequence ID" value="GGT39209.1"/>
    <property type="molecule type" value="Genomic_DNA"/>
</dbReference>
<comment type="caution">
    <text evidence="1">The sequence shown here is derived from an EMBL/GenBank/DDBJ whole genome shotgun (WGS) entry which is preliminary data.</text>
</comment>
<dbReference type="AlphaFoldDB" id="A0A918H6Z2"/>
<reference evidence="1" key="2">
    <citation type="submission" date="2020-09" db="EMBL/GenBank/DDBJ databases">
        <authorList>
            <person name="Sun Q."/>
            <person name="Ohkuma M."/>
        </authorList>
    </citation>
    <scope>NUCLEOTIDE SEQUENCE</scope>
    <source>
        <strain evidence="1">JCM 3172</strain>
    </source>
</reference>
<protein>
    <submittedName>
        <fullName evidence="1">Uncharacterized protein</fullName>
    </submittedName>
</protein>
<evidence type="ECO:0000313" key="1">
    <source>
        <dbReference type="EMBL" id="GGT39209.1"/>
    </source>
</evidence>
<proteinExistence type="predicted"/>
<name>A0A918H6Z2_9ACTN</name>
<keyword evidence="2" id="KW-1185">Reference proteome</keyword>
<reference evidence="1" key="1">
    <citation type="journal article" date="2014" name="Int. J. Syst. Evol. Microbiol.">
        <title>Complete genome sequence of Corynebacterium casei LMG S-19264T (=DSM 44701T), isolated from a smear-ripened cheese.</title>
        <authorList>
            <consortium name="US DOE Joint Genome Institute (JGI-PGF)"/>
            <person name="Walter F."/>
            <person name="Albersmeier A."/>
            <person name="Kalinowski J."/>
            <person name="Ruckert C."/>
        </authorList>
    </citation>
    <scope>NUCLEOTIDE SEQUENCE</scope>
    <source>
        <strain evidence="1">JCM 3172</strain>
    </source>
</reference>
<accession>A0A918H6Z2</accession>
<sequence length="201" mass="22148">MLRCLDGRLVRARHATRLLDHEEGAIRAQGLRLLTADLVNDRLDQAHRLGYLSDAEHESLRVNNCTVPGHRGMGRREDQVCLTLSTAAMAHNSHGGYRLLSYWGGEAIYWNHCDNDRDLAPKLQSLGTPVIVTALLDLATPAASRHLIFPSMVHVLVGKALGYGPADADVFYRASIPAHRIESIVSPGDADYDRFPGLPPR</sequence>
<gene>
    <name evidence="1" type="ORF">GCM10014713_36080</name>
</gene>